<dbReference type="SUPFAM" id="SSF53098">
    <property type="entry name" value="Ribonuclease H-like"/>
    <property type="match status" value="1"/>
</dbReference>
<evidence type="ECO:0008006" key="3">
    <source>
        <dbReference type="Google" id="ProtNLM"/>
    </source>
</evidence>
<keyword evidence="2" id="KW-1185">Reference proteome</keyword>
<sequence>FVRVFYACKIPFSVAENEHMKKLILMLRGGSYKLPTRHDIGGNLIDVIHEECEETLASELEGQRVTLIQDSWSNIHKQFIIGSCLHTGTVVYCIRSVDTGSEKKTAEYCCNIAENAIDYCEITYKCKVFGICSDSENKMISARNKLKDRFEQRQEVGELGNTDGRCLIVYGCAAHFLNLVEKDVSSKTVLSDVVAVQKILQESPTTTWLDAREKWCQASNP</sequence>
<evidence type="ECO:0000313" key="1">
    <source>
        <dbReference type="EMBL" id="CAL4060104.1"/>
    </source>
</evidence>
<protein>
    <recommendedName>
        <fullName evidence="3">DUF659 domain-containing protein</fullName>
    </recommendedName>
</protein>
<dbReference type="Proteomes" id="UP001497623">
    <property type="component" value="Unassembled WGS sequence"/>
</dbReference>
<accession>A0AAV2PIW0</accession>
<dbReference type="AlphaFoldDB" id="A0AAV2PIW0"/>
<comment type="caution">
    <text evidence="1">The sequence shown here is derived from an EMBL/GenBank/DDBJ whole genome shotgun (WGS) entry which is preliminary data.</text>
</comment>
<dbReference type="EMBL" id="CAXKWB010000259">
    <property type="protein sequence ID" value="CAL4060104.1"/>
    <property type="molecule type" value="Genomic_DNA"/>
</dbReference>
<evidence type="ECO:0000313" key="2">
    <source>
        <dbReference type="Proteomes" id="UP001497623"/>
    </source>
</evidence>
<dbReference type="InterPro" id="IPR012337">
    <property type="entry name" value="RNaseH-like_sf"/>
</dbReference>
<name>A0AAV2PIW0_MEGNR</name>
<reference evidence="1 2" key="1">
    <citation type="submission" date="2024-05" db="EMBL/GenBank/DDBJ databases">
        <authorList>
            <person name="Wallberg A."/>
        </authorList>
    </citation>
    <scope>NUCLEOTIDE SEQUENCE [LARGE SCALE GENOMIC DNA]</scope>
</reference>
<organism evidence="1 2">
    <name type="scientific">Meganyctiphanes norvegica</name>
    <name type="common">Northern krill</name>
    <name type="synonym">Thysanopoda norvegica</name>
    <dbReference type="NCBI Taxonomy" id="48144"/>
    <lineage>
        <taxon>Eukaryota</taxon>
        <taxon>Metazoa</taxon>
        <taxon>Ecdysozoa</taxon>
        <taxon>Arthropoda</taxon>
        <taxon>Crustacea</taxon>
        <taxon>Multicrustacea</taxon>
        <taxon>Malacostraca</taxon>
        <taxon>Eumalacostraca</taxon>
        <taxon>Eucarida</taxon>
        <taxon>Euphausiacea</taxon>
        <taxon>Euphausiidae</taxon>
        <taxon>Meganyctiphanes</taxon>
    </lineage>
</organism>
<gene>
    <name evidence="1" type="ORF">MNOR_LOCUS1032</name>
</gene>
<feature type="non-terminal residue" evidence="1">
    <location>
        <position position="1"/>
    </location>
</feature>
<proteinExistence type="predicted"/>